<evidence type="ECO:0000313" key="2">
    <source>
        <dbReference type="EMBL" id="CAA7387171.1"/>
    </source>
</evidence>
<dbReference type="Proteomes" id="UP000445309">
    <property type="component" value="Unassembled WGS sequence"/>
</dbReference>
<feature type="transmembrane region" description="Helical" evidence="1">
    <location>
        <begin position="111"/>
        <end position="129"/>
    </location>
</feature>
<accession>A0A6N4XR69</accession>
<reference evidence="2 3" key="1">
    <citation type="submission" date="2020-01" db="EMBL/GenBank/DDBJ databases">
        <authorList>
            <person name="Rodrigo-Torres L."/>
            <person name="Arahal R. D."/>
            <person name="Lucena T."/>
        </authorList>
    </citation>
    <scope>NUCLEOTIDE SEQUENCE [LARGE SCALE GENOMIC DNA]</scope>
    <source>
        <strain evidence="2 3">CECT 9393</strain>
    </source>
</reference>
<proteinExistence type="predicted"/>
<keyword evidence="3" id="KW-1185">Reference proteome</keyword>
<feature type="transmembrane region" description="Helical" evidence="1">
    <location>
        <begin position="54"/>
        <end position="72"/>
    </location>
</feature>
<keyword evidence="1" id="KW-0812">Transmembrane</keyword>
<dbReference type="EMBL" id="CACVBY010000027">
    <property type="protein sequence ID" value="CAA7387171.1"/>
    <property type="molecule type" value="Genomic_DNA"/>
</dbReference>
<feature type="transmembrane region" description="Helical" evidence="1">
    <location>
        <begin position="79"/>
        <end position="96"/>
    </location>
</feature>
<keyword evidence="1" id="KW-0472">Membrane</keyword>
<keyword evidence="1" id="KW-1133">Transmembrane helix</keyword>
<organism evidence="2 3">
    <name type="scientific">Chryseobacterium fistulae</name>
    <dbReference type="NCBI Taxonomy" id="2675058"/>
    <lineage>
        <taxon>Bacteria</taxon>
        <taxon>Pseudomonadati</taxon>
        <taxon>Bacteroidota</taxon>
        <taxon>Flavobacteriia</taxon>
        <taxon>Flavobacteriales</taxon>
        <taxon>Weeksellaceae</taxon>
        <taxon>Chryseobacterium group</taxon>
        <taxon>Chryseobacterium</taxon>
    </lineage>
</organism>
<sequence>MSLKSYTVINCFLLVLTSLFFTIISSISKCLVQADFSSLLLYIFRNAYHIFEMYNLLVISSFLLTIALITYCIKSAKKFIFIVIFSIILIVVLNLYDLKAFFIYKSQSVDQYFYTYLISYFLSFVFWYITLKKIWRISFIENSAL</sequence>
<evidence type="ECO:0000313" key="3">
    <source>
        <dbReference type="Proteomes" id="UP000445309"/>
    </source>
</evidence>
<dbReference type="AlphaFoldDB" id="A0A6N4XR69"/>
<gene>
    <name evidence="2" type="ORF">CHRY9393_01478</name>
</gene>
<protein>
    <submittedName>
        <fullName evidence="2">Uncharacterized protein</fullName>
    </submittedName>
</protein>
<evidence type="ECO:0000256" key="1">
    <source>
        <dbReference type="SAM" id="Phobius"/>
    </source>
</evidence>
<name>A0A6N4XR69_9FLAO</name>